<organism evidence="1 2">
    <name type="scientific">Phytophthora cactorum</name>
    <dbReference type="NCBI Taxonomy" id="29920"/>
    <lineage>
        <taxon>Eukaryota</taxon>
        <taxon>Sar</taxon>
        <taxon>Stramenopiles</taxon>
        <taxon>Oomycota</taxon>
        <taxon>Peronosporomycetes</taxon>
        <taxon>Peronosporales</taxon>
        <taxon>Peronosporaceae</taxon>
        <taxon>Phytophthora</taxon>
    </lineage>
</organism>
<proteinExistence type="predicted"/>
<protein>
    <submittedName>
        <fullName evidence="1">Uncharacterized protein</fullName>
    </submittedName>
</protein>
<sequence>MRKKEKKRAAYIEKAAATKRLHAPKIRIANLCSSDNSTSADVVETSSEVPSATADEVLPDCDCSDSKHLIESEARGVSIATLTLTPR</sequence>
<accession>A0A8T1J9F4</accession>
<evidence type="ECO:0000313" key="2">
    <source>
        <dbReference type="Proteomes" id="UP000736787"/>
    </source>
</evidence>
<dbReference type="EMBL" id="RCMK01002119">
    <property type="protein sequence ID" value="KAG2884584.1"/>
    <property type="molecule type" value="Genomic_DNA"/>
</dbReference>
<comment type="caution">
    <text evidence="1">The sequence shown here is derived from an EMBL/GenBank/DDBJ whole genome shotgun (WGS) entry which is preliminary data.</text>
</comment>
<dbReference type="AlphaFoldDB" id="A0A8T1J9F4"/>
<name>A0A8T1J9F4_9STRA</name>
<dbReference type="Proteomes" id="UP000736787">
    <property type="component" value="Unassembled WGS sequence"/>
</dbReference>
<gene>
    <name evidence="1" type="ORF">PC117_g25801</name>
</gene>
<reference evidence="1" key="1">
    <citation type="submission" date="2018-10" db="EMBL/GenBank/DDBJ databases">
        <title>Effector identification in a new, highly contiguous assembly of the strawberry crown rot pathogen Phytophthora cactorum.</title>
        <authorList>
            <person name="Armitage A.D."/>
            <person name="Nellist C.F."/>
            <person name="Bates H."/>
            <person name="Vickerstaff R.J."/>
            <person name="Harrison R.J."/>
        </authorList>
    </citation>
    <scope>NUCLEOTIDE SEQUENCE</scope>
    <source>
        <strain evidence="1">4040</strain>
    </source>
</reference>
<evidence type="ECO:0000313" key="1">
    <source>
        <dbReference type="EMBL" id="KAG2884584.1"/>
    </source>
</evidence>